<dbReference type="PANTHER" id="PTHR43032:SF4">
    <property type="entry name" value="OXIDOREDUCTASE MOLYBDOPTERIN-BINDING DOMAIN-CONTAINING PROTEIN"/>
    <property type="match status" value="1"/>
</dbReference>
<dbReference type="InterPro" id="IPR022385">
    <property type="entry name" value="Rhs_assc_core"/>
</dbReference>
<dbReference type="InterPro" id="IPR029122">
    <property type="entry name" value="Ntox10"/>
</dbReference>
<gene>
    <name evidence="9" type="ORF">XB16_2729</name>
</gene>
<dbReference type="Proteomes" id="UP000033961">
    <property type="component" value="Chromosome I"/>
</dbReference>
<dbReference type="PROSITE" id="PS51257">
    <property type="entry name" value="PROKAR_LIPOPROTEIN"/>
    <property type="match status" value="1"/>
</dbReference>
<evidence type="ECO:0000259" key="7">
    <source>
        <dbReference type="Pfam" id="PF15520"/>
    </source>
</evidence>
<feature type="transmembrane region" description="Helical" evidence="6">
    <location>
        <begin position="12"/>
        <end position="32"/>
    </location>
</feature>
<reference evidence="9 10" key="1">
    <citation type="journal article" date="2015" name="Genome Announc.">
        <title>Draft Genome Sequences of Leptospira santarosai Strains U160, U164, and U233, Isolated from Asymptomatic Cattle.</title>
        <authorList>
            <person name="Kremer F.S."/>
            <person name="Eslabao M.R."/>
            <person name="Provisor M."/>
            <person name="Woloski R.D."/>
            <person name="Ramires O.V."/>
            <person name="Moreno L.Z."/>
            <person name="Moreno A.M."/>
            <person name="Hamond C."/>
            <person name="Lilenbaum W."/>
            <person name="Dellagostin O.A."/>
        </authorList>
    </citation>
    <scope>NUCLEOTIDE SEQUENCE [LARGE SCALE GENOMIC DNA]</scope>
    <source>
        <strain evidence="9 10">U160</strain>
    </source>
</reference>
<feature type="domain" description="Teneurin-like YD-shell" evidence="8">
    <location>
        <begin position="2027"/>
        <end position="2142"/>
    </location>
</feature>
<dbReference type="SUPFAM" id="SSF69318">
    <property type="entry name" value="Integrin alpha N-terminal domain"/>
    <property type="match status" value="2"/>
</dbReference>
<comment type="subcellular location">
    <subcellularLocation>
        <location evidence="1">Secreted</location>
    </subcellularLocation>
</comment>
<name>A0A2P1QVU9_9LEPT</name>
<evidence type="ECO:0000256" key="4">
    <source>
        <dbReference type="ARBA" id="ARBA00023026"/>
    </source>
</evidence>
<dbReference type="InterPro" id="IPR031325">
    <property type="entry name" value="RHS_repeat"/>
</dbReference>
<evidence type="ECO:0000256" key="2">
    <source>
        <dbReference type="ARBA" id="ARBA00022525"/>
    </source>
</evidence>
<keyword evidence="6" id="KW-0472">Membrane</keyword>
<dbReference type="NCBIfam" id="TIGR01643">
    <property type="entry name" value="YD_repeat_2x"/>
    <property type="match status" value="1"/>
</dbReference>
<dbReference type="InterPro" id="IPR028994">
    <property type="entry name" value="Integrin_alpha_N"/>
</dbReference>
<dbReference type="EMBL" id="CP027843">
    <property type="protein sequence ID" value="AVQ13033.1"/>
    <property type="molecule type" value="Genomic_DNA"/>
</dbReference>
<feature type="domain" description="Teneurin-like YD-shell" evidence="8">
    <location>
        <begin position="2184"/>
        <end position="2290"/>
    </location>
</feature>
<evidence type="ECO:0000256" key="6">
    <source>
        <dbReference type="SAM" id="Phobius"/>
    </source>
</evidence>
<keyword evidence="2" id="KW-0964">Secreted</keyword>
<feature type="region of interest" description="Disordered" evidence="5">
    <location>
        <begin position="56"/>
        <end position="76"/>
    </location>
</feature>
<dbReference type="InterPro" id="IPR003284">
    <property type="entry name" value="Sal_SpvB"/>
</dbReference>
<accession>A0A2P1QVU9</accession>
<organism evidence="9 10">
    <name type="scientific">Leptospira santarosai</name>
    <dbReference type="NCBI Taxonomy" id="28183"/>
    <lineage>
        <taxon>Bacteria</taxon>
        <taxon>Pseudomonadati</taxon>
        <taxon>Spirochaetota</taxon>
        <taxon>Spirochaetia</taxon>
        <taxon>Leptospirales</taxon>
        <taxon>Leptospiraceae</taxon>
        <taxon>Leptospira</taxon>
    </lineage>
</organism>
<keyword evidence="6" id="KW-0812">Transmembrane</keyword>
<dbReference type="NCBIfam" id="TIGR03696">
    <property type="entry name" value="Rhs_assc_core"/>
    <property type="match status" value="1"/>
</dbReference>
<dbReference type="GO" id="GO:0005737">
    <property type="term" value="C:cytoplasm"/>
    <property type="evidence" value="ECO:0007669"/>
    <property type="project" value="InterPro"/>
</dbReference>
<dbReference type="Pfam" id="PF03534">
    <property type="entry name" value="SpvB"/>
    <property type="match status" value="1"/>
</dbReference>
<keyword evidence="4" id="KW-0843">Virulence</keyword>
<dbReference type="Pfam" id="PF25023">
    <property type="entry name" value="TEN_YD-shell"/>
    <property type="match status" value="2"/>
</dbReference>
<protein>
    <submittedName>
        <fullName evidence="9">Membrane protein</fullName>
    </submittedName>
</protein>
<feature type="domain" description="Novel toxin 10" evidence="7">
    <location>
        <begin position="2326"/>
        <end position="2412"/>
    </location>
</feature>
<dbReference type="Pfam" id="PF15520">
    <property type="entry name" value="Ntox10"/>
    <property type="match status" value="1"/>
</dbReference>
<dbReference type="Gene3D" id="2.180.10.10">
    <property type="entry name" value="RHS repeat-associated core"/>
    <property type="match status" value="3"/>
</dbReference>
<evidence type="ECO:0000313" key="9">
    <source>
        <dbReference type="EMBL" id="AVQ13033.1"/>
    </source>
</evidence>
<evidence type="ECO:0000256" key="5">
    <source>
        <dbReference type="SAM" id="MobiDB-lite"/>
    </source>
</evidence>
<dbReference type="GO" id="GO:0005576">
    <property type="term" value="C:extracellular region"/>
    <property type="evidence" value="ECO:0007669"/>
    <property type="project" value="UniProtKB-SubCell"/>
</dbReference>
<dbReference type="InterPro" id="IPR006530">
    <property type="entry name" value="YD"/>
</dbReference>
<sequence>MKTIRTTKLLITNPLITFVLFMTASCGIILPVKKGNTNNWWMALAGLVPGTSFPSSGSGVGVGSGNGSPGSAPAPEGSDLFSISTNYAQAIDDPDTKADPLAGASFVAPPEMGHNGNVSLTYPIHTPPGRAGVEPKLSLTYSSTGGDGWLGVGWSLGLGSITRTPEYGALYYDARDSFTWNGTRLVKVSGGTSSENGTYRPEIANEDLVVLKLTNIESGGVWEVSDSSGTKTVYGEGSTSRIYNPAIPNQTYSWYLTKTEDRNGNYLQANYDNSEYSNKRNIYLKEIRYTGNTKSGGNALQYVKFFTKQRDDFYVSTSPGFLMKMDKILERIEVGWDNGGKLWDYTPIYETSFDSGRPRLKNIQSSRHTTNPEFEYQTSGRLLAWQNIVNQSKSELEDSPDSTQYFEGDFNGDGISDVLFFNHQSGNWKAAEGRKEGGYNFKLYANRYQGYSNEETIRFFKGNVSGDYNGDGRSDIAFYLPETRDFVVAEHDGRVFQFKSYGRLMSGIPDIFRMEWFPGDYDGNGLSDSVLFDEPTGQWTLMLNKGGSFEFLRFAKKFQNIFRNDYTPNGNLDSVSTNDSTKPGKDHDKVNFLVGDYNADGRTDISLYDSRSGKWFVGENHRNPNKNDPLYFQMQWKLYKVFTAPEQSLFGHDRFSGDFNGDGTSDFLLFDRASGEWVLGETVDGTINFRIWSRTPQFKSVTRWLQGDFNGDGRSDIGFFCASDGKFWIGESTPNGFRYKIYSDMSYGPDQDRIMKTPLPKDEVKIESGKSGFSSSNNTKTILLSYKYDGNLNFSRGELVFPGCFTQNDCSASPELLIFDRKANSFDLKQGTAFTERVNTSFNPEGTGVTSLFGGKPDRYTNNSKDEVLFYKKQGTTNQFFVIKNTNGTAFDVLNLSTLSDTDVSKFDPLNSGYAIDHFENNNSQSALILDDQTSSGNARFVLSGLGGTKVLTIAGDLTPTDLNDLFQAGTNENRQRRKEFSFFSGKFTATQAQLALVDRRSTVHKWYLGTINGTQIQFKKLTGDIALPITTSDYNSASPAGIQYALTSDGSIVFGKTLDNGTSFYKIKINTTSVSRTLYNAGTVLFSDRFDNSGNPIVISGGEDKLYDLTQSRIVSLPNNVLVKNLDRPDLIAQVYVFRWIQGDYNGDGLTDIGIFHLKEPTWYFALSTGSVPDIIEGVKNGIGGIYNFEYTNSTKFDNTGEDDIPDLPTSYRVCTKVSLDDGFSNIITKNYEYKNGFAFSSFINGKKETDYFGFSEFTVHEAYGERTTHKYHTTPYSDFLMNRALGGAEKEIRITGNDNNDYGVVLTTSEVRQIQYAPGVTSYLPHTNKIEKFLGGARTTTQSSDIILDGAKIRRKTDIVTDHFSDAVHGVTTTTSITDFETDDTTNQRRATRQTSLAGSSHEVTSLLSYDTLGNLTKRGSSYTGSGLSPVGTHTTEYEYDTYGNRTQERDTSSSPARGTSYTYDDELHQFVVQETKFGGNISFTTTHQIGYDVAFGVPTLTTDANGNKSTFEYDNFGRLVGSSSDTDDGSRTTASYSYDSSFPLSAKTTFPTGTGDSDFASRTYTDGLGRNIYTVKSASNGGYVLTGRLVYDGTGKVVRKGQSNWATSGEIDRFVLHLEERNPTSYEYDPIGRIKKTIEPTAVGETSPTTITTTYNSAFETTEDHSSGTSKRIVKDARGQILYVEDFGSDGTQAKIGFCYDISGNRIKKSDLNDANAMSCPNALVGVPTKDTSGRNQAYWSYDAFGKLRAESDPDLGVSSYNYNAFGDLTSSTNAKGVTTTLSYDGVGRILTKNIPEGNIQYTYDSYSGSENALGRLVRIEDSNQTKTFSYDKLGRVKKEIRTILATSSGNALPSETQGPYITETRYDLLGRVTRIDYPEHPISHGRMRACYDYGTAGYISGISVQVNTNGILPGYCNKDIVENISYNEFGQTSSLRLGNGITTSYSYDVKGRMVRLNSSGDVGGSNKVLQDAVYSFNPNNNITNISNTTTDFNTQYDYGYDGLGRLTSANGSYLGIADGNLSRRFQQSFGYAKNGNLISKRIHDPGNGSVQDEWSYQYTNHQVTNIDSSKSGADALTMSYDANGNLTRQRDNVKDLTKRISVDSQDRIVQIQDGNNAILGSYWYDDGGFRIRRSALEEKNSQFTNVEILYPSKFYGLEFIESENLITSVNNIYLNGVRIAAMNEAGALAYYLTDQVDSVSHVLDDEGNTLSQIQYQPYGETFVQRGDLNFSPKYNSQELDRESGFYFFNARYYDPGIARFTSADTLIPDEYNSQAWNRFAYVYNNPIGAKDPTGHAPQDENAGFKDASKNIAKSALDSVKSALSAPTPVNAVVNSAVATGKGVYELAKDYKGTYNSAKDFAGKLTSKDDKVRDYAAGQAKAYTMSAVLSGMAGKALGSRLPKVNVDVPGSSGASSATNSVKLNKSLASEAQMKGESRMIIESKDLRQAGNLAKEYGGESKDWAKMTSKSYTAKDGIKFETHWYENASTGQRVEPKTKLSK</sequence>
<dbReference type="Gene3D" id="2.40.128.340">
    <property type="match status" value="2"/>
</dbReference>
<evidence type="ECO:0000256" key="3">
    <source>
        <dbReference type="ARBA" id="ARBA00022737"/>
    </source>
</evidence>
<proteinExistence type="predicted"/>
<evidence type="ECO:0000313" key="10">
    <source>
        <dbReference type="Proteomes" id="UP000033961"/>
    </source>
</evidence>
<keyword evidence="6" id="KW-1133">Transmembrane helix</keyword>
<evidence type="ECO:0000259" key="8">
    <source>
        <dbReference type="Pfam" id="PF25023"/>
    </source>
</evidence>
<dbReference type="InterPro" id="IPR056823">
    <property type="entry name" value="TEN-like_YD-shell"/>
</dbReference>
<dbReference type="Pfam" id="PF05593">
    <property type="entry name" value="RHS_repeat"/>
    <property type="match status" value="1"/>
</dbReference>
<dbReference type="PANTHER" id="PTHR43032">
    <property type="entry name" value="PROTEIN-METHIONINE-SULFOXIDE REDUCTASE"/>
    <property type="match status" value="1"/>
</dbReference>
<feature type="compositionally biased region" description="Gly residues" evidence="5">
    <location>
        <begin position="58"/>
        <end position="68"/>
    </location>
</feature>
<evidence type="ECO:0000256" key="1">
    <source>
        <dbReference type="ARBA" id="ARBA00004613"/>
    </source>
</evidence>
<keyword evidence="3" id="KW-0677">Repeat</keyword>